<gene>
    <name evidence="2" type="ORF">M9458_053834</name>
</gene>
<evidence type="ECO:0000313" key="2">
    <source>
        <dbReference type="EMBL" id="KAL0150915.1"/>
    </source>
</evidence>
<dbReference type="AlphaFoldDB" id="A0ABD0MPM7"/>
<evidence type="ECO:0000313" key="3">
    <source>
        <dbReference type="Proteomes" id="UP001529510"/>
    </source>
</evidence>
<accession>A0ABD0MPM7</accession>
<proteinExistence type="predicted"/>
<feature type="compositionally biased region" description="Low complexity" evidence="1">
    <location>
        <begin position="121"/>
        <end position="156"/>
    </location>
</feature>
<evidence type="ECO:0000256" key="1">
    <source>
        <dbReference type="SAM" id="MobiDB-lite"/>
    </source>
</evidence>
<feature type="region of interest" description="Disordered" evidence="1">
    <location>
        <begin position="106"/>
        <end position="156"/>
    </location>
</feature>
<dbReference type="Proteomes" id="UP001529510">
    <property type="component" value="Unassembled WGS sequence"/>
</dbReference>
<organism evidence="2 3">
    <name type="scientific">Cirrhinus mrigala</name>
    <name type="common">Mrigala</name>
    <dbReference type="NCBI Taxonomy" id="683832"/>
    <lineage>
        <taxon>Eukaryota</taxon>
        <taxon>Metazoa</taxon>
        <taxon>Chordata</taxon>
        <taxon>Craniata</taxon>
        <taxon>Vertebrata</taxon>
        <taxon>Euteleostomi</taxon>
        <taxon>Actinopterygii</taxon>
        <taxon>Neopterygii</taxon>
        <taxon>Teleostei</taxon>
        <taxon>Ostariophysi</taxon>
        <taxon>Cypriniformes</taxon>
        <taxon>Cyprinidae</taxon>
        <taxon>Labeoninae</taxon>
        <taxon>Labeonini</taxon>
        <taxon>Cirrhinus</taxon>
    </lineage>
</organism>
<protein>
    <submittedName>
        <fullName evidence="2">Uncharacterized protein</fullName>
    </submittedName>
</protein>
<name>A0ABD0MPM7_CIRMR</name>
<feature type="non-terminal residue" evidence="2">
    <location>
        <position position="1"/>
    </location>
</feature>
<dbReference type="EMBL" id="JAMKFB020000267">
    <property type="protein sequence ID" value="KAL0150915.1"/>
    <property type="molecule type" value="Genomic_DNA"/>
</dbReference>
<reference evidence="2 3" key="1">
    <citation type="submission" date="2024-05" db="EMBL/GenBank/DDBJ databases">
        <title>Genome sequencing and assembly of Indian major carp, Cirrhinus mrigala (Hamilton, 1822).</title>
        <authorList>
            <person name="Mohindra V."/>
            <person name="Chowdhury L.M."/>
            <person name="Lal K."/>
            <person name="Jena J.K."/>
        </authorList>
    </citation>
    <scope>NUCLEOTIDE SEQUENCE [LARGE SCALE GENOMIC DNA]</scope>
    <source>
        <strain evidence="2">CM1030</strain>
        <tissue evidence="2">Blood</tissue>
    </source>
</reference>
<feature type="compositionally biased region" description="Gly residues" evidence="1">
    <location>
        <begin position="43"/>
        <end position="55"/>
    </location>
</feature>
<feature type="region of interest" description="Disordered" evidence="1">
    <location>
        <begin position="1"/>
        <end position="57"/>
    </location>
</feature>
<feature type="compositionally biased region" description="Low complexity" evidence="1">
    <location>
        <begin position="1"/>
        <end position="14"/>
    </location>
</feature>
<keyword evidence="3" id="KW-1185">Reference proteome</keyword>
<comment type="caution">
    <text evidence="2">The sequence shown here is derived from an EMBL/GenBank/DDBJ whole genome shotgun (WGS) entry which is preliminary data.</text>
</comment>
<sequence>SNQRSSRGSRNRQSMGKGSLCWCGITESPPLGVTPGAQNNSPGGWGNRGKTGGGTEDQVRAEEVGLDRGAVIDSGALEDLDPGTVTDSETLEDLGRGAVADCETLEQKSTMVDSDEPGAMVEQGEQAAMAGQVGQAEQEAMAGQTEQAEQGAMAGQAEQGVMAGQAKQAEQGAMAGQAEQGVMAGQAKQAEQGAMAGQAEQTGAKIPTVEQMTSIAEQRVHDRPSWP</sequence>